<reference evidence="2 3" key="1">
    <citation type="submission" date="2019-05" db="EMBL/GenBank/DDBJ databases">
        <title>Another draft genome of Portunus trituberculatus and its Hox gene families provides insights of decapod evolution.</title>
        <authorList>
            <person name="Jeong J.-H."/>
            <person name="Song I."/>
            <person name="Kim S."/>
            <person name="Choi T."/>
            <person name="Kim D."/>
            <person name="Ryu S."/>
            <person name="Kim W."/>
        </authorList>
    </citation>
    <scope>NUCLEOTIDE SEQUENCE [LARGE SCALE GENOMIC DNA]</scope>
    <source>
        <tissue evidence="2">Muscle</tissue>
    </source>
</reference>
<evidence type="ECO:0000256" key="1">
    <source>
        <dbReference type="SAM" id="MobiDB-lite"/>
    </source>
</evidence>
<organism evidence="2 3">
    <name type="scientific">Portunus trituberculatus</name>
    <name type="common">Swimming crab</name>
    <name type="synonym">Neptunus trituberculatus</name>
    <dbReference type="NCBI Taxonomy" id="210409"/>
    <lineage>
        <taxon>Eukaryota</taxon>
        <taxon>Metazoa</taxon>
        <taxon>Ecdysozoa</taxon>
        <taxon>Arthropoda</taxon>
        <taxon>Crustacea</taxon>
        <taxon>Multicrustacea</taxon>
        <taxon>Malacostraca</taxon>
        <taxon>Eumalacostraca</taxon>
        <taxon>Eucarida</taxon>
        <taxon>Decapoda</taxon>
        <taxon>Pleocyemata</taxon>
        <taxon>Brachyura</taxon>
        <taxon>Eubrachyura</taxon>
        <taxon>Portunoidea</taxon>
        <taxon>Portunidae</taxon>
        <taxon>Portuninae</taxon>
        <taxon>Portunus</taxon>
    </lineage>
</organism>
<sequence>MHLSPEGVKNTGQDKTIGMQTAHSSPRQSCPSLSPTESSPPQPLLIIIVTHWNKNRGHICTDSHRGKEERRGEAGEEGEEKEQYRRCLRENGREERREWSQKR</sequence>
<evidence type="ECO:0000313" key="3">
    <source>
        <dbReference type="Proteomes" id="UP000324222"/>
    </source>
</evidence>
<accession>A0A5B7I5N5</accession>
<gene>
    <name evidence="2" type="ORF">E2C01_070584</name>
</gene>
<evidence type="ECO:0000313" key="2">
    <source>
        <dbReference type="EMBL" id="MPC76178.1"/>
    </source>
</evidence>
<dbReference type="Proteomes" id="UP000324222">
    <property type="component" value="Unassembled WGS sequence"/>
</dbReference>
<dbReference type="EMBL" id="VSRR010042785">
    <property type="protein sequence ID" value="MPC76178.1"/>
    <property type="molecule type" value="Genomic_DNA"/>
</dbReference>
<feature type="compositionally biased region" description="Polar residues" evidence="1">
    <location>
        <begin position="10"/>
        <end position="37"/>
    </location>
</feature>
<feature type="compositionally biased region" description="Basic and acidic residues" evidence="1">
    <location>
        <begin position="81"/>
        <end position="103"/>
    </location>
</feature>
<protein>
    <submittedName>
        <fullName evidence="2">Uncharacterized protein</fullName>
    </submittedName>
</protein>
<feature type="compositionally biased region" description="Basic and acidic residues" evidence="1">
    <location>
        <begin position="59"/>
        <end position="74"/>
    </location>
</feature>
<dbReference type="AlphaFoldDB" id="A0A5B7I5N5"/>
<comment type="caution">
    <text evidence="2">The sequence shown here is derived from an EMBL/GenBank/DDBJ whole genome shotgun (WGS) entry which is preliminary data.</text>
</comment>
<name>A0A5B7I5N5_PORTR</name>
<keyword evidence="3" id="KW-1185">Reference proteome</keyword>
<proteinExistence type="predicted"/>
<feature type="region of interest" description="Disordered" evidence="1">
    <location>
        <begin position="1"/>
        <end position="103"/>
    </location>
</feature>